<evidence type="ECO:0000256" key="2">
    <source>
        <dbReference type="ARBA" id="ARBA00022705"/>
    </source>
</evidence>
<dbReference type="Proteomes" id="UP001589627">
    <property type="component" value="Unassembled WGS sequence"/>
</dbReference>
<comment type="function">
    <text evidence="10">DNA ligase that catalyzes the formation of phosphodiester linkages between 5'-phosphoryl and 3'-hydroxyl groups in double-stranded DNA using NAD as a coenzyme and as the energy source for the reaction. It is essential for DNA replication and repair of damaged DNA.</text>
</comment>
<dbReference type="Gene3D" id="2.40.50.140">
    <property type="entry name" value="Nucleic acid-binding proteins"/>
    <property type="match status" value="1"/>
</dbReference>
<keyword evidence="3 10" id="KW-0479">Metal-binding</keyword>
<dbReference type="HAMAP" id="MF_01588">
    <property type="entry name" value="DNA_ligase_A"/>
    <property type="match status" value="1"/>
</dbReference>
<dbReference type="InterPro" id="IPR033136">
    <property type="entry name" value="DNA_ligase_CS"/>
</dbReference>
<dbReference type="Gene3D" id="1.10.150.20">
    <property type="entry name" value="5' to 3' exonuclease, C-terminal subdomain"/>
    <property type="match status" value="2"/>
</dbReference>
<dbReference type="Gene3D" id="6.20.10.30">
    <property type="match status" value="1"/>
</dbReference>
<evidence type="ECO:0000256" key="9">
    <source>
        <dbReference type="ARBA" id="ARBA00034005"/>
    </source>
</evidence>
<dbReference type="Gene3D" id="1.10.287.610">
    <property type="entry name" value="Helix hairpin bin"/>
    <property type="match status" value="1"/>
</dbReference>
<dbReference type="Pfam" id="PF03120">
    <property type="entry name" value="OB_DNA_ligase"/>
    <property type="match status" value="1"/>
</dbReference>
<dbReference type="PANTHER" id="PTHR23389:SF9">
    <property type="entry name" value="DNA LIGASE"/>
    <property type="match status" value="1"/>
</dbReference>
<protein>
    <recommendedName>
        <fullName evidence="10 11">DNA ligase</fullName>
        <ecNumber evidence="10 11">6.5.1.2</ecNumber>
    </recommendedName>
    <alternativeName>
        <fullName evidence="10">Polydeoxyribonucleotide synthase [NAD(+)]</fullName>
    </alternativeName>
</protein>
<dbReference type="InterPro" id="IPR004149">
    <property type="entry name" value="Znf_DNAligase_C4"/>
</dbReference>
<dbReference type="Gene3D" id="3.30.470.30">
    <property type="entry name" value="DNA ligase/mRNA capping enzyme"/>
    <property type="match status" value="1"/>
</dbReference>
<feature type="binding site" evidence="10">
    <location>
        <position position="411"/>
    </location>
    <ligand>
        <name>Zn(2+)</name>
        <dbReference type="ChEBI" id="CHEBI:29105"/>
    </ligand>
</feature>
<sequence length="720" mass="79665">MATSVPDEARQRHGELSQELDEANYRYYVLDSPTISDAEYDRLMREIRALEDEHPDLITPDSPTQKVGAPITTDFETVEHLERMQSLDNAFNTDDLSAWVTRAEKEVGTVASFLCELKIDGLAVNLTYENGRLVRGATRGDGRTGEDITNNIRTIEAVPGRLEGDDVPDLLEVRGEVYLPVEAFEKLNESLIEAGRSPFANPRNGAAGSLRQKDPRVTARRPLNMIVHGFGTWTGGEQPRSLSEAYELMRGFGLPVSDRYTVVDGLDQVREYIEHYGEHRHEPAYEIDGVVVKVDQLVLQRRLGSTSRWPRWAIAFKYPPQEVNTRLLDIRVGVGRTGRVTPYGVMEPITVAGSTVAYATLHNAHEVRRKGVKIGDMVVLRKAGDVIPEIVGPVVDLREGTEREFEMPTHCPECGTELRAQKEGDVDIRCPNARNCPAQLRERLYFVAGRGAFDIEALGYVAATALTQPLEPKDPPVKNEGDLFHLTVDELLPIKSVVREQRTGLPKIDPKTGEEKVVTFFATKAGEPKKTVEKLFEELEKAKEQPLWRVLVALSIRHVGPTAAQALAREFRSMDRIVEASEEELTAVEDVGPTIAASVKDWFEEEWHREIVEKWRRAGVRMEDEGGEGPRPLEGVSVVITGSLDGYSRDSATAAVQNLGGKVSSSVSKKTGFVVFGDSPGSKYDKAVKLGVPLLDEAGFGVLLEKGPDAAREVAVASEE</sequence>
<dbReference type="EMBL" id="JBHLZP010000112">
    <property type="protein sequence ID" value="MFB9833912.1"/>
    <property type="molecule type" value="Genomic_DNA"/>
</dbReference>
<evidence type="ECO:0000256" key="10">
    <source>
        <dbReference type="HAMAP-Rule" id="MF_01588"/>
    </source>
</evidence>
<dbReference type="Pfam" id="PF03119">
    <property type="entry name" value="DNA_ligase_ZBD"/>
    <property type="match status" value="1"/>
</dbReference>
<feature type="binding site" evidence="10">
    <location>
        <position position="139"/>
    </location>
    <ligand>
        <name>NAD(+)</name>
        <dbReference type="ChEBI" id="CHEBI:57540"/>
    </ligand>
</feature>
<evidence type="ECO:0000256" key="8">
    <source>
        <dbReference type="ARBA" id="ARBA00023204"/>
    </source>
</evidence>
<comment type="cofactor">
    <cofactor evidence="10">
        <name>Mg(2+)</name>
        <dbReference type="ChEBI" id="CHEBI:18420"/>
    </cofactor>
    <cofactor evidence="10">
        <name>Mn(2+)</name>
        <dbReference type="ChEBI" id="CHEBI:29035"/>
    </cofactor>
</comment>
<dbReference type="InterPro" id="IPR013840">
    <property type="entry name" value="DNAligase_N"/>
</dbReference>
<name>A0ABV5YIR1_9ACTN</name>
<dbReference type="InterPro" id="IPR018239">
    <property type="entry name" value="DNA_ligase_AS"/>
</dbReference>
<feature type="active site" description="N6-AMP-lysine intermediate" evidence="10">
    <location>
        <position position="118"/>
    </location>
</feature>
<evidence type="ECO:0000313" key="14">
    <source>
        <dbReference type="Proteomes" id="UP001589627"/>
    </source>
</evidence>
<dbReference type="PIRSF" id="PIRSF001604">
    <property type="entry name" value="LigA"/>
    <property type="match status" value="1"/>
</dbReference>
<dbReference type="InterPro" id="IPR001679">
    <property type="entry name" value="DNA_ligase"/>
</dbReference>
<accession>A0ABV5YIR1</accession>
<evidence type="ECO:0000313" key="13">
    <source>
        <dbReference type="EMBL" id="MFB9833912.1"/>
    </source>
</evidence>
<reference evidence="13 14" key="1">
    <citation type="submission" date="2024-09" db="EMBL/GenBank/DDBJ databases">
        <authorList>
            <person name="Sun Q."/>
            <person name="Mori K."/>
        </authorList>
    </citation>
    <scope>NUCLEOTIDE SEQUENCE [LARGE SCALE GENOMIC DNA]</scope>
    <source>
        <strain evidence="13 14">TBRC 0563</strain>
    </source>
</reference>
<evidence type="ECO:0000256" key="6">
    <source>
        <dbReference type="ARBA" id="ARBA00022842"/>
    </source>
</evidence>
<keyword evidence="4 10" id="KW-0227">DNA damage</keyword>
<dbReference type="PANTHER" id="PTHR23389">
    <property type="entry name" value="CHROMOSOME TRANSMISSION FIDELITY FACTOR 18"/>
    <property type="match status" value="1"/>
</dbReference>
<feature type="binding site" evidence="10">
    <location>
        <begin position="37"/>
        <end position="41"/>
    </location>
    <ligand>
        <name>NAD(+)</name>
        <dbReference type="ChEBI" id="CHEBI:57540"/>
    </ligand>
</feature>
<dbReference type="PROSITE" id="PS50172">
    <property type="entry name" value="BRCT"/>
    <property type="match status" value="1"/>
</dbReference>
<evidence type="ECO:0000256" key="1">
    <source>
        <dbReference type="ARBA" id="ARBA00022598"/>
    </source>
</evidence>
<dbReference type="SMART" id="SM00292">
    <property type="entry name" value="BRCT"/>
    <property type="match status" value="1"/>
</dbReference>
<keyword evidence="2 10" id="KW-0235">DNA replication</keyword>
<keyword evidence="14" id="KW-1185">Reference proteome</keyword>
<dbReference type="InterPro" id="IPR012340">
    <property type="entry name" value="NA-bd_OB-fold"/>
</dbReference>
<dbReference type="GO" id="GO:0003911">
    <property type="term" value="F:DNA ligase (NAD+) activity"/>
    <property type="evidence" value="ECO:0007669"/>
    <property type="project" value="UniProtKB-EC"/>
</dbReference>
<dbReference type="PROSITE" id="PS01056">
    <property type="entry name" value="DNA_LIGASE_N2"/>
    <property type="match status" value="1"/>
</dbReference>
<feature type="domain" description="BRCT" evidence="12">
    <location>
        <begin position="628"/>
        <end position="720"/>
    </location>
</feature>
<evidence type="ECO:0000256" key="4">
    <source>
        <dbReference type="ARBA" id="ARBA00022763"/>
    </source>
</evidence>
<evidence type="ECO:0000256" key="3">
    <source>
        <dbReference type="ARBA" id="ARBA00022723"/>
    </source>
</evidence>
<dbReference type="InterPro" id="IPR010994">
    <property type="entry name" value="RuvA_2-like"/>
</dbReference>
<dbReference type="SUPFAM" id="SSF56091">
    <property type="entry name" value="DNA ligase/mRNA capping enzyme, catalytic domain"/>
    <property type="match status" value="1"/>
</dbReference>
<comment type="caution">
    <text evidence="13">The sequence shown here is derived from an EMBL/GenBank/DDBJ whole genome shotgun (WGS) entry which is preliminary data.</text>
</comment>
<keyword evidence="6 10" id="KW-0460">Magnesium</keyword>
<dbReference type="Pfam" id="PF01653">
    <property type="entry name" value="DNA_ligase_aden"/>
    <property type="match status" value="1"/>
</dbReference>
<feature type="binding site" evidence="10">
    <location>
        <position position="436"/>
    </location>
    <ligand>
        <name>Zn(2+)</name>
        <dbReference type="ChEBI" id="CHEBI:29105"/>
    </ligand>
</feature>
<feature type="binding site" evidence="10">
    <location>
        <position position="176"/>
    </location>
    <ligand>
        <name>NAD(+)</name>
        <dbReference type="ChEBI" id="CHEBI:57540"/>
    </ligand>
</feature>
<gene>
    <name evidence="10 13" type="primary">ligA</name>
    <name evidence="13" type="ORF">ACFFNX_17145</name>
</gene>
<evidence type="ECO:0000259" key="12">
    <source>
        <dbReference type="PROSITE" id="PS50172"/>
    </source>
</evidence>
<dbReference type="Pfam" id="PF00533">
    <property type="entry name" value="BRCT"/>
    <property type="match status" value="1"/>
</dbReference>
<dbReference type="SUPFAM" id="SSF47781">
    <property type="entry name" value="RuvA domain 2-like"/>
    <property type="match status" value="1"/>
</dbReference>
<dbReference type="SUPFAM" id="SSF50249">
    <property type="entry name" value="Nucleic acid-binding proteins"/>
    <property type="match status" value="1"/>
</dbReference>
<feature type="binding site" evidence="10">
    <location>
        <position position="293"/>
    </location>
    <ligand>
        <name>NAD(+)</name>
        <dbReference type="ChEBI" id="CHEBI:57540"/>
    </ligand>
</feature>
<organism evidence="13 14">
    <name type="scientific">Actinoallomurus acaciae</name>
    <dbReference type="NCBI Taxonomy" id="502577"/>
    <lineage>
        <taxon>Bacteria</taxon>
        <taxon>Bacillati</taxon>
        <taxon>Actinomycetota</taxon>
        <taxon>Actinomycetes</taxon>
        <taxon>Streptosporangiales</taxon>
        <taxon>Thermomonosporaceae</taxon>
        <taxon>Actinoallomurus</taxon>
    </lineage>
</organism>
<evidence type="ECO:0000256" key="5">
    <source>
        <dbReference type="ARBA" id="ARBA00022833"/>
    </source>
</evidence>
<feature type="binding site" evidence="10">
    <location>
        <position position="430"/>
    </location>
    <ligand>
        <name>Zn(2+)</name>
        <dbReference type="ChEBI" id="CHEBI:29105"/>
    </ligand>
</feature>
<dbReference type="Gene3D" id="3.40.50.10190">
    <property type="entry name" value="BRCT domain"/>
    <property type="match status" value="1"/>
</dbReference>
<feature type="binding site" evidence="10">
    <location>
        <position position="116"/>
    </location>
    <ligand>
        <name>NAD(+)</name>
        <dbReference type="ChEBI" id="CHEBI:57540"/>
    </ligand>
</feature>
<dbReference type="EC" id="6.5.1.2" evidence="10 11"/>
<dbReference type="InterPro" id="IPR013839">
    <property type="entry name" value="DNAligase_adenylation"/>
</dbReference>
<feature type="binding site" evidence="10">
    <location>
        <begin position="86"/>
        <end position="87"/>
    </location>
    <ligand>
        <name>NAD(+)</name>
        <dbReference type="ChEBI" id="CHEBI:57540"/>
    </ligand>
</feature>
<feature type="binding site" evidence="10">
    <location>
        <position position="317"/>
    </location>
    <ligand>
        <name>NAD(+)</name>
        <dbReference type="ChEBI" id="CHEBI:57540"/>
    </ligand>
</feature>
<keyword evidence="8 10" id="KW-0234">DNA repair</keyword>
<dbReference type="Pfam" id="PF12826">
    <property type="entry name" value="HHH_2"/>
    <property type="match status" value="1"/>
</dbReference>
<keyword evidence="10" id="KW-0464">Manganese</keyword>
<dbReference type="CDD" id="cd17748">
    <property type="entry name" value="BRCT_DNA_ligase_like"/>
    <property type="match status" value="1"/>
</dbReference>
<dbReference type="InterPro" id="IPR041663">
    <property type="entry name" value="DisA/LigA_HHH"/>
</dbReference>
<proteinExistence type="inferred from homology"/>
<keyword evidence="1 10" id="KW-0436">Ligase</keyword>
<feature type="binding site" evidence="10">
    <location>
        <position position="414"/>
    </location>
    <ligand>
        <name>Zn(2+)</name>
        <dbReference type="ChEBI" id="CHEBI:29105"/>
    </ligand>
</feature>
<dbReference type="InterPro" id="IPR004150">
    <property type="entry name" value="NAD_DNA_ligase_OB"/>
</dbReference>
<dbReference type="RefSeq" id="WP_378202487.1">
    <property type="nucleotide sequence ID" value="NZ_JBHLZP010000112.1"/>
</dbReference>
<dbReference type="InterPro" id="IPR001357">
    <property type="entry name" value="BRCT_dom"/>
</dbReference>
<comment type="similarity">
    <text evidence="10">Belongs to the NAD-dependent DNA ligase family. LigA subfamily.</text>
</comment>
<dbReference type="SUPFAM" id="SSF52113">
    <property type="entry name" value="BRCT domain"/>
    <property type="match status" value="1"/>
</dbReference>
<dbReference type="InterPro" id="IPR036420">
    <property type="entry name" value="BRCT_dom_sf"/>
</dbReference>
<evidence type="ECO:0000256" key="7">
    <source>
        <dbReference type="ARBA" id="ARBA00023027"/>
    </source>
</evidence>
<dbReference type="NCBIfam" id="TIGR00575">
    <property type="entry name" value="dnlj"/>
    <property type="match status" value="1"/>
</dbReference>
<keyword evidence="7 10" id="KW-0520">NAD</keyword>
<keyword evidence="5 10" id="KW-0862">Zinc</keyword>
<dbReference type="SMART" id="SM00532">
    <property type="entry name" value="LIGANc"/>
    <property type="match status" value="1"/>
</dbReference>
<dbReference type="PROSITE" id="PS01055">
    <property type="entry name" value="DNA_LIGASE_N1"/>
    <property type="match status" value="1"/>
</dbReference>
<evidence type="ECO:0000256" key="11">
    <source>
        <dbReference type="RuleBase" id="RU000618"/>
    </source>
</evidence>
<dbReference type="NCBIfam" id="NF005932">
    <property type="entry name" value="PRK07956.1"/>
    <property type="match status" value="1"/>
</dbReference>
<dbReference type="CDD" id="cd00114">
    <property type="entry name" value="LIGANc"/>
    <property type="match status" value="1"/>
</dbReference>
<comment type="catalytic activity">
    <reaction evidence="9 10 11">
        <text>NAD(+) + (deoxyribonucleotide)n-3'-hydroxyl + 5'-phospho-(deoxyribonucleotide)m = (deoxyribonucleotide)n+m + AMP + beta-nicotinamide D-nucleotide.</text>
        <dbReference type="EC" id="6.5.1.2"/>
    </reaction>
</comment>